<feature type="region of interest" description="Disordered" evidence="1">
    <location>
        <begin position="418"/>
        <end position="449"/>
    </location>
</feature>
<dbReference type="RefSeq" id="WP_234995709.1">
    <property type="nucleotide sequence ID" value="NZ_FQVN01000004.1"/>
</dbReference>
<reference evidence="2 3" key="1">
    <citation type="submission" date="2016-11" db="EMBL/GenBank/DDBJ databases">
        <authorList>
            <person name="Jaros S."/>
            <person name="Januszkiewicz K."/>
            <person name="Wedrychowicz H."/>
        </authorList>
    </citation>
    <scope>NUCLEOTIDE SEQUENCE [LARGE SCALE GENOMIC DNA]</scope>
    <source>
        <strain evidence="2 3">DSM 44523</strain>
    </source>
</reference>
<evidence type="ECO:0000313" key="3">
    <source>
        <dbReference type="Proteomes" id="UP000184501"/>
    </source>
</evidence>
<dbReference type="STRING" id="2017.SAMN05444320_10469"/>
<dbReference type="Gene3D" id="1.50.10.20">
    <property type="match status" value="1"/>
</dbReference>
<accession>A0A1M5CKR1</accession>
<dbReference type="InterPro" id="IPR008930">
    <property type="entry name" value="Terpenoid_cyclase/PrenylTrfase"/>
</dbReference>
<feature type="compositionally biased region" description="Polar residues" evidence="1">
    <location>
        <begin position="422"/>
        <end position="437"/>
    </location>
</feature>
<dbReference type="AlphaFoldDB" id="A0A1M5CKR1"/>
<protein>
    <recommendedName>
        <fullName evidence="4">Prenyltransferase and squalene oxidase repeat-containing protein</fullName>
    </recommendedName>
</protein>
<evidence type="ECO:0008006" key="4">
    <source>
        <dbReference type="Google" id="ProtNLM"/>
    </source>
</evidence>
<feature type="region of interest" description="Disordered" evidence="1">
    <location>
        <begin position="249"/>
        <end position="270"/>
    </location>
</feature>
<evidence type="ECO:0000313" key="2">
    <source>
        <dbReference type="EMBL" id="SHF55298.1"/>
    </source>
</evidence>
<evidence type="ECO:0000256" key="1">
    <source>
        <dbReference type="SAM" id="MobiDB-lite"/>
    </source>
</evidence>
<name>A0A1M5CKR1_STRHI</name>
<sequence length="449" mass="46425">MWGPFGAPNNGTTRGRSPSLVLTALPALVLLMSMFFISTASASIASAAPDPPAASANARWLAARLSPEGTYENPLGGALPDHGLMIDTLFAAHAADEGALAEPIVTYLDDKGHASDFFTWDALVPGQGYDAIIVGGAAAKVLVAAEVSGRDPRNFDGHDMVAETRGAIRRSGPDRGRVSDYSKNPALAHLVRNNANVFGQALAVIGLAGVGENDRLALDTLLTQQCSEGYFRIFFEYIPTTEVGDHVTPDGRKVSTCDEGRPLGKSPPDGDATGIALSAMLAARKAGANGLDQPISRAVAWLRGRQDSGGGWGGGVGTQAPNTNSTGLITQALAEAGGADAEVDRGVAFLKSAQVTDADAGTALAKDIGAIAYTPAEYRAARTNGMVNPHTWIRAGAQASLGLSQVGFSDLTRCHVDPASKPTATNPLHRTRTTNSDAPGDDLVLGSTF</sequence>
<dbReference type="Proteomes" id="UP000184501">
    <property type="component" value="Unassembled WGS sequence"/>
</dbReference>
<feature type="compositionally biased region" description="Basic and acidic residues" evidence="1">
    <location>
        <begin position="249"/>
        <end position="262"/>
    </location>
</feature>
<dbReference type="EMBL" id="FQVN01000004">
    <property type="protein sequence ID" value="SHF55298.1"/>
    <property type="molecule type" value="Genomic_DNA"/>
</dbReference>
<gene>
    <name evidence="2" type="ORF">SAMN05444320_10469</name>
</gene>
<keyword evidence="3" id="KW-1185">Reference proteome</keyword>
<organism evidence="2 3">
    <name type="scientific">Streptoalloteichus hindustanus</name>
    <dbReference type="NCBI Taxonomy" id="2017"/>
    <lineage>
        <taxon>Bacteria</taxon>
        <taxon>Bacillati</taxon>
        <taxon>Actinomycetota</taxon>
        <taxon>Actinomycetes</taxon>
        <taxon>Pseudonocardiales</taxon>
        <taxon>Pseudonocardiaceae</taxon>
        <taxon>Streptoalloteichus</taxon>
    </lineage>
</organism>
<proteinExistence type="predicted"/>
<dbReference type="SUPFAM" id="SSF48239">
    <property type="entry name" value="Terpenoid cyclases/Protein prenyltransferases"/>
    <property type="match status" value="1"/>
</dbReference>